<dbReference type="InterPro" id="IPR013217">
    <property type="entry name" value="Methyltransf_12"/>
</dbReference>
<dbReference type="SUPFAM" id="SSF53335">
    <property type="entry name" value="S-adenosyl-L-methionine-dependent methyltransferases"/>
    <property type="match status" value="1"/>
</dbReference>
<dbReference type="Gene3D" id="3.40.50.150">
    <property type="entry name" value="Vaccinia Virus protein VP39"/>
    <property type="match status" value="1"/>
</dbReference>
<dbReference type="PANTHER" id="PTHR43861">
    <property type="entry name" value="TRANS-ACONITATE 2-METHYLTRANSFERASE-RELATED"/>
    <property type="match status" value="1"/>
</dbReference>
<feature type="domain" description="Methyltransferase type 12" evidence="1">
    <location>
        <begin position="21"/>
        <end position="117"/>
    </location>
</feature>
<dbReference type="RefSeq" id="WP_138129027.1">
    <property type="nucleotide sequence ID" value="NZ_JRPE02000013.1"/>
</dbReference>
<gene>
    <name evidence="2" type="ORF">LS74_008525</name>
</gene>
<dbReference type="AlphaFoldDB" id="A0A4U8SX39"/>
<reference evidence="2 3" key="1">
    <citation type="journal article" date="2014" name="Genome Announc.">
        <title>Draft genome sequences of eight enterohepatic helicobacter species isolated from both laboratory and wild rodents.</title>
        <authorList>
            <person name="Sheh A."/>
            <person name="Shen Z."/>
            <person name="Fox J.G."/>
        </authorList>
    </citation>
    <scope>NUCLEOTIDE SEQUENCE [LARGE SCALE GENOMIC DNA]</scope>
    <source>
        <strain evidence="2 3">MIT 96-1001</strain>
    </source>
</reference>
<dbReference type="GO" id="GO:0032259">
    <property type="term" value="P:methylation"/>
    <property type="evidence" value="ECO:0007669"/>
    <property type="project" value="UniProtKB-KW"/>
</dbReference>
<dbReference type="PANTHER" id="PTHR43861:SF1">
    <property type="entry name" value="TRANS-ACONITATE 2-METHYLTRANSFERASE"/>
    <property type="match status" value="1"/>
</dbReference>
<accession>A0A4U8SX39</accession>
<keyword evidence="3" id="KW-1185">Reference proteome</keyword>
<dbReference type="Proteomes" id="UP000029921">
    <property type="component" value="Unassembled WGS sequence"/>
</dbReference>
<organism evidence="2 3">
    <name type="scientific">Helicobacter magdeburgensis</name>
    <dbReference type="NCBI Taxonomy" id="471858"/>
    <lineage>
        <taxon>Bacteria</taxon>
        <taxon>Pseudomonadati</taxon>
        <taxon>Campylobacterota</taxon>
        <taxon>Epsilonproteobacteria</taxon>
        <taxon>Campylobacterales</taxon>
        <taxon>Helicobacteraceae</taxon>
        <taxon>Helicobacter</taxon>
    </lineage>
</organism>
<dbReference type="GO" id="GO:0008168">
    <property type="term" value="F:methyltransferase activity"/>
    <property type="evidence" value="ECO:0007669"/>
    <property type="project" value="UniProtKB-KW"/>
</dbReference>
<keyword evidence="2" id="KW-0489">Methyltransferase</keyword>
<keyword evidence="2" id="KW-0808">Transferase</keyword>
<proteinExistence type="predicted"/>
<dbReference type="InterPro" id="IPR029063">
    <property type="entry name" value="SAM-dependent_MTases_sf"/>
</dbReference>
<dbReference type="EMBL" id="JRPE02000013">
    <property type="protein sequence ID" value="TLD91519.1"/>
    <property type="molecule type" value="Genomic_DNA"/>
</dbReference>
<dbReference type="CDD" id="cd02440">
    <property type="entry name" value="AdoMet_MTases"/>
    <property type="match status" value="1"/>
</dbReference>
<evidence type="ECO:0000259" key="1">
    <source>
        <dbReference type="Pfam" id="PF08242"/>
    </source>
</evidence>
<dbReference type="Pfam" id="PF08242">
    <property type="entry name" value="Methyltransf_12"/>
    <property type="match status" value="1"/>
</dbReference>
<sequence length="219" mass="24478">MCGGGGNTKKPSSQNFPKSILDIGCSNGDFLYYLSGIFPESQLFGIDILPSLLEKTKADFQARNKPIPTLWQGDIVSGEGLPKQTFDLVFCNGVLSIFDDLEQPLRNFTKMIANGGRGFIMGIFNPYPHDVFIKSRAVGSEHLESGWNMHSRQTALQLCDKLGFQGVFHNDFEIGIDLPKRDDDYLRSWTIRLENGKRAIINGLGLLLHFSLLEIKHKA</sequence>
<evidence type="ECO:0000313" key="3">
    <source>
        <dbReference type="Proteomes" id="UP000029921"/>
    </source>
</evidence>
<comment type="caution">
    <text evidence="2">The sequence shown here is derived from an EMBL/GenBank/DDBJ whole genome shotgun (WGS) entry which is preliminary data.</text>
</comment>
<protein>
    <submittedName>
        <fullName evidence="2">Class I SAM-dependent methyltransferase</fullName>
    </submittedName>
</protein>
<evidence type="ECO:0000313" key="2">
    <source>
        <dbReference type="EMBL" id="TLD91519.1"/>
    </source>
</evidence>
<name>A0A4U8SX39_9HELI</name>